<dbReference type="RefSeq" id="WP_166128471.1">
    <property type="nucleotide sequence ID" value="NZ_JAANOQ010000005.1"/>
</dbReference>
<evidence type="ECO:0000313" key="1">
    <source>
        <dbReference type="EMBL" id="MBC5834883.1"/>
    </source>
</evidence>
<gene>
    <name evidence="1" type="ORF">H8R27_08290</name>
</gene>
<accession>A0ABR7IYM6</accession>
<dbReference type="Proteomes" id="UP000605990">
    <property type="component" value="Unassembled WGS sequence"/>
</dbReference>
<organism evidence="1 2">
    <name type="scientific">Flavobacterium bernardetii</name>
    <dbReference type="NCBI Taxonomy" id="2813823"/>
    <lineage>
        <taxon>Bacteria</taxon>
        <taxon>Pseudomonadati</taxon>
        <taxon>Bacteroidota</taxon>
        <taxon>Flavobacteriia</taxon>
        <taxon>Flavobacteriales</taxon>
        <taxon>Flavobacteriaceae</taxon>
        <taxon>Flavobacterium</taxon>
    </lineage>
</organism>
<keyword evidence="2" id="KW-1185">Reference proteome</keyword>
<sequence>MKKNVVLLLIIFPFFLFSQIKEKNNIIIQDSLSKDKICNYQNEVLKKIYTNKISLTKTEFDKLINLNKTYWTNIEEGFILFYSYSNFLKNNLNALESYNYNMLIKLNEYLHNEDTNEIKNGGLGNDSGKKPSNVKALDVLRKKKK</sequence>
<comment type="caution">
    <text evidence="1">The sequence shown here is derived from an EMBL/GenBank/DDBJ whole genome shotgun (WGS) entry which is preliminary data.</text>
</comment>
<evidence type="ECO:0000313" key="2">
    <source>
        <dbReference type="Proteomes" id="UP000605990"/>
    </source>
</evidence>
<protein>
    <recommendedName>
        <fullName evidence="3">DUF4476 domain-containing protein</fullName>
    </recommendedName>
</protein>
<name>A0ABR7IYM6_9FLAO</name>
<reference evidence="1 2" key="1">
    <citation type="submission" date="2020-08" db="EMBL/GenBank/DDBJ databases">
        <title>Description of novel Flavobacterium F-408 isolate.</title>
        <authorList>
            <person name="Saticioglu I.B."/>
            <person name="Duman M."/>
            <person name="Altun S."/>
        </authorList>
    </citation>
    <scope>NUCLEOTIDE SEQUENCE [LARGE SCALE GENOMIC DNA]</scope>
    <source>
        <strain evidence="1 2">F-408</strain>
    </source>
</reference>
<proteinExistence type="predicted"/>
<dbReference type="EMBL" id="JACRUN010000004">
    <property type="protein sequence ID" value="MBC5834883.1"/>
    <property type="molecule type" value="Genomic_DNA"/>
</dbReference>
<evidence type="ECO:0008006" key="3">
    <source>
        <dbReference type="Google" id="ProtNLM"/>
    </source>
</evidence>